<dbReference type="PANTHER" id="PTHR48104:SF30">
    <property type="entry name" value="METACASPASE-1"/>
    <property type="match status" value="1"/>
</dbReference>
<evidence type="ECO:0000313" key="4">
    <source>
        <dbReference type="Proteomes" id="UP000235371"/>
    </source>
</evidence>
<dbReference type="PANTHER" id="PTHR48104">
    <property type="entry name" value="METACASPASE-4"/>
    <property type="match status" value="1"/>
</dbReference>
<evidence type="ECO:0000256" key="1">
    <source>
        <dbReference type="ARBA" id="ARBA00009005"/>
    </source>
</evidence>
<dbReference type="InterPro" id="IPR011600">
    <property type="entry name" value="Pept_C14_caspase"/>
</dbReference>
<dbReference type="GeneID" id="36586747"/>
<dbReference type="EMBL" id="KZ613912">
    <property type="protein sequence ID" value="PMD51067.1"/>
    <property type="molecule type" value="Genomic_DNA"/>
</dbReference>
<keyword evidence="4" id="KW-1185">Reference proteome</keyword>
<dbReference type="Gene3D" id="3.40.50.1460">
    <property type="match status" value="1"/>
</dbReference>
<sequence length="658" mass="72931">MDLKELTRPRSYHALLVGIDCYGEKPLQGAVNDAKAINAYLKKRRHQVQIRMLTATTREGSDATTPAEDPGMWPTYENVTAALDDITARAAPGDCAYVHFSGHGTRMDATRAFANEATGELALNLLTSDGRGIRYLRGEEFAASLKGIVAKGVLVTVILDCCFSGSVLRRDHDLTVRELSYDPTIDQRYPAGAALYIDLASNSRLSVCRDVVSLPNWLIDPEGYTIMTACGPSELAREDVLDGKEKHGILSCLLLQTLVMWEGTHAPQLDIYRCICAKFKERWPRQNPMLFGNRSLSFFAGYDNPAHDPHTFVISSAGAGIRLQVGMAHGVTEGDLFSLFSTHPATGTSVATDDVPARVRTAGKLTSTLEFPDAIADNSVQSIRTGWGARQITRNLLRKFPIRLAPDLKFLADVSAALQSRGSLNAQVSNLGTEDYSFLVKMDTDENYIILDGRDQPLSNIPIISAHMEEGIPHLLAILEHLTKFKLVKELVNNSLFHNSFVAQLFTPSGEFNADDVVHVTTGDQMAFKVQNKGDRTIYIHIYDMGPRWNIQNIVSHEYHVLPPRKPLEGYPGTLRTKFRMKLPPELEEAGHEVCEDVFKVFITTRQTSFLSLELPRLGQSVPELKELSHSRVSSGNIEDDMTEDWAALAFTVWISAK</sequence>
<dbReference type="OrthoDB" id="3223806at2759"/>
<reference evidence="3 4" key="1">
    <citation type="submission" date="2016-04" db="EMBL/GenBank/DDBJ databases">
        <title>A degradative enzymes factory behind the ericoid mycorrhizal symbiosis.</title>
        <authorList>
            <consortium name="DOE Joint Genome Institute"/>
            <person name="Martino E."/>
            <person name="Morin E."/>
            <person name="Grelet G."/>
            <person name="Kuo A."/>
            <person name="Kohler A."/>
            <person name="Daghino S."/>
            <person name="Barry K."/>
            <person name="Choi C."/>
            <person name="Cichocki N."/>
            <person name="Clum A."/>
            <person name="Copeland A."/>
            <person name="Hainaut M."/>
            <person name="Haridas S."/>
            <person name="Labutti K."/>
            <person name="Lindquist E."/>
            <person name="Lipzen A."/>
            <person name="Khouja H.-R."/>
            <person name="Murat C."/>
            <person name="Ohm R."/>
            <person name="Olson A."/>
            <person name="Spatafora J."/>
            <person name="Veneault-Fourrey C."/>
            <person name="Henrissat B."/>
            <person name="Grigoriev I."/>
            <person name="Martin F."/>
            <person name="Perotto S."/>
        </authorList>
    </citation>
    <scope>NUCLEOTIDE SEQUENCE [LARGE SCALE GENOMIC DNA]</scope>
    <source>
        <strain evidence="3 4">E</strain>
    </source>
</reference>
<gene>
    <name evidence="3" type="ORF">K444DRAFT_601286</name>
</gene>
<dbReference type="AlphaFoldDB" id="A0A2J6SJY0"/>
<comment type="similarity">
    <text evidence="1">Belongs to the peptidase C14B family.</text>
</comment>
<dbReference type="Pfam" id="PF00656">
    <property type="entry name" value="Peptidase_C14"/>
    <property type="match status" value="1"/>
</dbReference>
<dbReference type="GO" id="GO:0006508">
    <property type="term" value="P:proteolysis"/>
    <property type="evidence" value="ECO:0007669"/>
    <property type="project" value="InterPro"/>
</dbReference>
<organism evidence="3 4">
    <name type="scientific">Hyaloscypha bicolor E</name>
    <dbReference type="NCBI Taxonomy" id="1095630"/>
    <lineage>
        <taxon>Eukaryota</taxon>
        <taxon>Fungi</taxon>
        <taxon>Dikarya</taxon>
        <taxon>Ascomycota</taxon>
        <taxon>Pezizomycotina</taxon>
        <taxon>Leotiomycetes</taxon>
        <taxon>Helotiales</taxon>
        <taxon>Hyaloscyphaceae</taxon>
        <taxon>Hyaloscypha</taxon>
        <taxon>Hyaloscypha bicolor</taxon>
    </lineage>
</organism>
<dbReference type="GO" id="GO:0005737">
    <property type="term" value="C:cytoplasm"/>
    <property type="evidence" value="ECO:0007669"/>
    <property type="project" value="TreeGrafter"/>
</dbReference>
<dbReference type="InParanoid" id="A0A2J6SJY0"/>
<evidence type="ECO:0000259" key="2">
    <source>
        <dbReference type="Pfam" id="PF00656"/>
    </source>
</evidence>
<name>A0A2J6SJY0_9HELO</name>
<feature type="domain" description="Peptidase C14 caspase" evidence="2">
    <location>
        <begin position="13"/>
        <end position="279"/>
    </location>
</feature>
<dbReference type="GO" id="GO:0004197">
    <property type="term" value="F:cysteine-type endopeptidase activity"/>
    <property type="evidence" value="ECO:0007669"/>
    <property type="project" value="InterPro"/>
</dbReference>
<accession>A0A2J6SJY0</accession>
<proteinExistence type="inferred from homology"/>
<dbReference type="Proteomes" id="UP000235371">
    <property type="component" value="Unassembled WGS sequence"/>
</dbReference>
<dbReference type="InterPro" id="IPR050452">
    <property type="entry name" value="Metacaspase"/>
</dbReference>
<protein>
    <recommendedName>
        <fullName evidence="2">Peptidase C14 caspase domain-containing protein</fullName>
    </recommendedName>
</protein>
<dbReference type="RefSeq" id="XP_024727971.1">
    <property type="nucleotide sequence ID" value="XM_024878670.1"/>
</dbReference>
<evidence type="ECO:0000313" key="3">
    <source>
        <dbReference type="EMBL" id="PMD51067.1"/>
    </source>
</evidence>